<reference evidence="3" key="1">
    <citation type="submission" date="2020-05" db="EMBL/GenBank/DDBJ databases">
        <title>Mycena genomes resolve the evolution of fungal bioluminescence.</title>
        <authorList>
            <person name="Tsai I.J."/>
        </authorList>
    </citation>
    <scope>NUCLEOTIDE SEQUENCE</scope>
    <source>
        <strain evidence="3">171206Taipei</strain>
    </source>
</reference>
<dbReference type="EMBL" id="JACAZF010000020">
    <property type="protein sequence ID" value="KAF7288606.1"/>
    <property type="molecule type" value="Genomic_DNA"/>
</dbReference>
<keyword evidence="1" id="KW-0175">Coiled coil</keyword>
<dbReference type="AlphaFoldDB" id="A0A8H6RX92"/>
<keyword evidence="4" id="KW-1185">Reference proteome</keyword>
<evidence type="ECO:0000313" key="4">
    <source>
        <dbReference type="Proteomes" id="UP000636479"/>
    </source>
</evidence>
<name>A0A8H6RX92_9AGAR</name>
<feature type="compositionally biased region" description="Low complexity" evidence="2">
    <location>
        <begin position="449"/>
        <end position="465"/>
    </location>
</feature>
<evidence type="ECO:0000256" key="2">
    <source>
        <dbReference type="SAM" id="MobiDB-lite"/>
    </source>
</evidence>
<protein>
    <submittedName>
        <fullName evidence="3">Uncharacterized protein</fullName>
    </submittedName>
</protein>
<dbReference type="GeneID" id="59353170"/>
<evidence type="ECO:0000256" key="1">
    <source>
        <dbReference type="SAM" id="Coils"/>
    </source>
</evidence>
<feature type="compositionally biased region" description="Basic and acidic residues" evidence="2">
    <location>
        <begin position="424"/>
        <end position="440"/>
    </location>
</feature>
<gene>
    <name evidence="3" type="ORF">MIND_01427200</name>
</gene>
<sequence length="465" mass="52471">MKYVLRNSFPLFWQPPTSVLVCGYQKSMIWTAILQISICIHWHTCRTTSARFGPAIRFSTEAFEAYNAIFRACSVRSNRQAPSRDIARKLASVERVKHIFTGGFWYDEKHGKWLQASPLVLQIVVDGSRHLGWVSQKLVECGTVRMLSEKQQPLITWATSGCGPYWSDHLGLQPALKSTWRQALTVTIKNGDAVWHTSWVYALDSTRSYFLGRVSKILAGKQVFILLERFVCTETVHPDFKWPVIRRPSGAEIVGGMTSYTIVKPDDVQFAALLSMTAVADYDKRFVLNLAGFHNFMELRRILPDDFTRLKPLHNDRKTFHNDKARQAQELRLSNREKAAAKRKAKTAEKRRLAADAAVDAAVAETQFASAAQKPGGRAKLAEKKRQAVLAAAEAATAEMEEIVEDSEQTMDLLGSDLEEADSDESHYHSDEEMNDEYHLPGKRKVTLGNTGRITRARARTNANK</sequence>
<organism evidence="3 4">
    <name type="scientific">Mycena indigotica</name>
    <dbReference type="NCBI Taxonomy" id="2126181"/>
    <lineage>
        <taxon>Eukaryota</taxon>
        <taxon>Fungi</taxon>
        <taxon>Dikarya</taxon>
        <taxon>Basidiomycota</taxon>
        <taxon>Agaricomycotina</taxon>
        <taxon>Agaricomycetes</taxon>
        <taxon>Agaricomycetidae</taxon>
        <taxon>Agaricales</taxon>
        <taxon>Marasmiineae</taxon>
        <taxon>Mycenaceae</taxon>
        <taxon>Mycena</taxon>
    </lineage>
</organism>
<feature type="region of interest" description="Disordered" evidence="2">
    <location>
        <begin position="419"/>
        <end position="465"/>
    </location>
</feature>
<dbReference type="RefSeq" id="XP_037212925.1">
    <property type="nucleotide sequence ID" value="XM_037370654.1"/>
</dbReference>
<dbReference type="OrthoDB" id="2506088at2759"/>
<evidence type="ECO:0000313" key="3">
    <source>
        <dbReference type="EMBL" id="KAF7288606.1"/>
    </source>
</evidence>
<feature type="coiled-coil region" evidence="1">
    <location>
        <begin position="324"/>
        <end position="351"/>
    </location>
</feature>
<accession>A0A8H6RX92</accession>
<comment type="caution">
    <text evidence="3">The sequence shown here is derived from an EMBL/GenBank/DDBJ whole genome shotgun (WGS) entry which is preliminary data.</text>
</comment>
<dbReference type="Proteomes" id="UP000636479">
    <property type="component" value="Unassembled WGS sequence"/>
</dbReference>
<proteinExistence type="predicted"/>